<evidence type="ECO:0000256" key="2">
    <source>
        <dbReference type="ARBA" id="ARBA00022692"/>
    </source>
</evidence>
<evidence type="ECO:0000256" key="4">
    <source>
        <dbReference type="ARBA" id="ARBA00023136"/>
    </source>
</evidence>
<sequence>MPLLSVVSYGLFFNTGFANIPWALTGELFPGNIRPVATAVIASTCGVVAFLTTKLFPNLIALMGVEFVFMSCSLFCGLALVFIALVVQDTSGLSFVEIQEVLNGGRVKHVNRPV</sequence>
<protein>
    <recommendedName>
        <fullName evidence="6">Major facilitator superfamily (MFS) profile domain-containing protein</fullName>
    </recommendedName>
</protein>
<evidence type="ECO:0000313" key="7">
    <source>
        <dbReference type="EMBL" id="JAS92869.1"/>
    </source>
</evidence>
<evidence type="ECO:0000259" key="6">
    <source>
        <dbReference type="PROSITE" id="PS50850"/>
    </source>
</evidence>
<feature type="transmembrane region" description="Helical" evidence="5">
    <location>
        <begin position="59"/>
        <end position="87"/>
    </location>
</feature>
<dbReference type="GO" id="GO:0016020">
    <property type="term" value="C:membrane"/>
    <property type="evidence" value="ECO:0007669"/>
    <property type="project" value="UniProtKB-SubCell"/>
</dbReference>
<evidence type="ECO:0000256" key="5">
    <source>
        <dbReference type="SAM" id="Phobius"/>
    </source>
</evidence>
<feature type="domain" description="Major facilitator superfamily (MFS) profile" evidence="6">
    <location>
        <begin position="1"/>
        <end position="91"/>
    </location>
</feature>
<keyword evidence="3 5" id="KW-1133">Transmembrane helix</keyword>
<proteinExistence type="predicted"/>
<accession>A0A1B6J117</accession>
<dbReference type="GO" id="GO:0022857">
    <property type="term" value="F:transmembrane transporter activity"/>
    <property type="evidence" value="ECO:0007669"/>
    <property type="project" value="InterPro"/>
</dbReference>
<comment type="subcellular location">
    <subcellularLocation>
        <location evidence="1">Membrane</location>
        <topology evidence="1">Multi-pass membrane protein</topology>
    </subcellularLocation>
</comment>
<reference evidence="7" key="1">
    <citation type="submission" date="2015-11" db="EMBL/GenBank/DDBJ databases">
        <title>De novo transcriptome assembly of four potential Pierce s Disease insect vectors from Arizona vineyards.</title>
        <authorList>
            <person name="Tassone E.E."/>
        </authorList>
    </citation>
    <scope>NUCLEOTIDE SEQUENCE</scope>
</reference>
<dbReference type="PANTHER" id="PTHR48021">
    <property type="match status" value="1"/>
</dbReference>
<dbReference type="Gene3D" id="1.20.1250.20">
    <property type="entry name" value="MFS general substrate transporter like domains"/>
    <property type="match status" value="1"/>
</dbReference>
<dbReference type="PANTHER" id="PTHR48021:SF47">
    <property type="entry name" value="GH17672P"/>
    <property type="match status" value="1"/>
</dbReference>
<dbReference type="EMBL" id="GECU01014837">
    <property type="protein sequence ID" value="JAS92869.1"/>
    <property type="molecule type" value="Transcribed_RNA"/>
</dbReference>
<evidence type="ECO:0000256" key="1">
    <source>
        <dbReference type="ARBA" id="ARBA00004141"/>
    </source>
</evidence>
<feature type="transmembrane region" description="Helical" evidence="5">
    <location>
        <begin position="34"/>
        <end position="52"/>
    </location>
</feature>
<keyword evidence="2 5" id="KW-0812">Transmembrane</keyword>
<dbReference type="InterPro" id="IPR050549">
    <property type="entry name" value="MFS_Trehalose_Transporter"/>
</dbReference>
<dbReference type="InterPro" id="IPR020846">
    <property type="entry name" value="MFS_dom"/>
</dbReference>
<keyword evidence="4 5" id="KW-0472">Membrane</keyword>
<organism evidence="7">
    <name type="scientific">Homalodisca liturata</name>
    <dbReference type="NCBI Taxonomy" id="320908"/>
    <lineage>
        <taxon>Eukaryota</taxon>
        <taxon>Metazoa</taxon>
        <taxon>Ecdysozoa</taxon>
        <taxon>Arthropoda</taxon>
        <taxon>Hexapoda</taxon>
        <taxon>Insecta</taxon>
        <taxon>Pterygota</taxon>
        <taxon>Neoptera</taxon>
        <taxon>Paraneoptera</taxon>
        <taxon>Hemiptera</taxon>
        <taxon>Auchenorrhyncha</taxon>
        <taxon>Membracoidea</taxon>
        <taxon>Cicadellidae</taxon>
        <taxon>Cicadellinae</taxon>
        <taxon>Proconiini</taxon>
        <taxon>Homalodisca</taxon>
    </lineage>
</organism>
<dbReference type="InterPro" id="IPR036259">
    <property type="entry name" value="MFS_trans_sf"/>
</dbReference>
<evidence type="ECO:0000256" key="3">
    <source>
        <dbReference type="ARBA" id="ARBA00022989"/>
    </source>
</evidence>
<dbReference type="Pfam" id="PF00083">
    <property type="entry name" value="Sugar_tr"/>
    <property type="match status" value="1"/>
</dbReference>
<dbReference type="PROSITE" id="PS50850">
    <property type="entry name" value="MFS"/>
    <property type="match status" value="1"/>
</dbReference>
<name>A0A1B6J117_9HEMI</name>
<dbReference type="AlphaFoldDB" id="A0A1B6J117"/>
<gene>
    <name evidence="7" type="ORF">g.33089</name>
</gene>
<dbReference type="InterPro" id="IPR005828">
    <property type="entry name" value="MFS_sugar_transport-like"/>
</dbReference>
<dbReference type="SUPFAM" id="SSF103473">
    <property type="entry name" value="MFS general substrate transporter"/>
    <property type="match status" value="1"/>
</dbReference>